<name>A0A5P9NQH5_9GAMM</name>
<dbReference type="Gene3D" id="1.10.760.10">
    <property type="entry name" value="Cytochrome c-like domain"/>
    <property type="match status" value="1"/>
</dbReference>
<evidence type="ECO:0000259" key="5">
    <source>
        <dbReference type="PROSITE" id="PS51007"/>
    </source>
</evidence>
<keyword evidence="7" id="KW-1185">Reference proteome</keyword>
<proteinExistence type="predicted"/>
<evidence type="ECO:0000256" key="2">
    <source>
        <dbReference type="ARBA" id="ARBA00022723"/>
    </source>
</evidence>
<protein>
    <submittedName>
        <fullName evidence="6">Oxidoreductase</fullName>
    </submittedName>
</protein>
<dbReference type="InterPro" id="IPR054539">
    <property type="entry name" value="Beta-prop_PDH"/>
</dbReference>
<reference evidence="6 7" key="1">
    <citation type="submission" date="2019-02" db="EMBL/GenBank/DDBJ databases">
        <authorList>
            <person name="Li S.-H."/>
        </authorList>
    </citation>
    <scope>NUCLEOTIDE SEQUENCE [LARGE SCALE GENOMIC DNA]</scope>
    <source>
        <strain evidence="6 7">IMCC14385</strain>
    </source>
</reference>
<dbReference type="AlphaFoldDB" id="A0A5P9NQH5"/>
<dbReference type="InterPro" id="IPR036909">
    <property type="entry name" value="Cyt_c-like_dom_sf"/>
</dbReference>
<dbReference type="Pfam" id="PF22807">
    <property type="entry name" value="TrAA12"/>
    <property type="match status" value="2"/>
</dbReference>
<dbReference type="PANTHER" id="PTHR33546:SF1">
    <property type="entry name" value="LARGE, MULTIFUNCTIONAL SECRETED PROTEIN"/>
    <property type="match status" value="1"/>
</dbReference>
<evidence type="ECO:0000256" key="3">
    <source>
        <dbReference type="ARBA" id="ARBA00023004"/>
    </source>
</evidence>
<dbReference type="SUPFAM" id="SSF46626">
    <property type="entry name" value="Cytochrome c"/>
    <property type="match status" value="1"/>
</dbReference>
<dbReference type="PANTHER" id="PTHR33546">
    <property type="entry name" value="LARGE, MULTIFUNCTIONAL SECRETED PROTEIN-RELATED"/>
    <property type="match status" value="1"/>
</dbReference>
<dbReference type="GO" id="GO:0009055">
    <property type="term" value="F:electron transfer activity"/>
    <property type="evidence" value="ECO:0007669"/>
    <property type="project" value="InterPro"/>
</dbReference>
<evidence type="ECO:0000256" key="4">
    <source>
        <dbReference type="PROSITE-ProRule" id="PRU00433"/>
    </source>
</evidence>
<evidence type="ECO:0000256" key="1">
    <source>
        <dbReference type="ARBA" id="ARBA00022617"/>
    </source>
</evidence>
<dbReference type="GO" id="GO:0020037">
    <property type="term" value="F:heme binding"/>
    <property type="evidence" value="ECO:0007669"/>
    <property type="project" value="InterPro"/>
</dbReference>
<keyword evidence="2 4" id="KW-0479">Metal-binding</keyword>
<evidence type="ECO:0000313" key="6">
    <source>
        <dbReference type="EMBL" id="QFU77899.1"/>
    </source>
</evidence>
<dbReference type="InterPro" id="IPR011041">
    <property type="entry name" value="Quinoprot_gluc/sorb_DH_b-prop"/>
</dbReference>
<dbReference type="InterPro" id="IPR009056">
    <property type="entry name" value="Cyt_c-like_dom"/>
</dbReference>
<gene>
    <name evidence="6" type="ORF">EY643_13460</name>
</gene>
<sequence length="460" mass="50820">MILNVMTGRPGASIDAESAQQHYRLPPGFSVQIFANDLPKARFMRFTRSGDLLVSRPHAGDIILLQRDSDGDGYSDGRRTIISELDRPQGIDFSGDWLYIAEREQVGRIRFDHAAGITRDHYEPVITGLTGDGNHWSKTLRFGPDDMLYLAQGSTCNICEEKDPRRATIMRFAPDGSDGEIFATGLRNSVGFDWSPWDDELYATDNGRDMLGDDFPPCELNRVEYGNFYGWPYFNGANVPDNDMGPDPLATQRVPIPPAHAFRAHNAPLGISFVDTSNWPGDFEKVALVALHGSWNRSEPDGYEVVSLHFTDKGIEERVFLGGFNQDGNILGRPVDVAQGPDGAIYISDDFAGAIYRVSHSEAVDQLAIEPSQQQAPAADTIPDWVAAADLEAMSSRGEQLYLQHDCASCHEQGENPVTLEQSSYAAIERALLSPQAPMPLLPLSEQERRELAAYIASEQ</sequence>
<evidence type="ECO:0000313" key="7">
    <source>
        <dbReference type="Proteomes" id="UP000326287"/>
    </source>
</evidence>
<dbReference type="GO" id="GO:0046872">
    <property type="term" value="F:metal ion binding"/>
    <property type="evidence" value="ECO:0007669"/>
    <property type="project" value="UniProtKB-KW"/>
</dbReference>
<dbReference type="OrthoDB" id="9770043at2"/>
<dbReference type="PROSITE" id="PS51007">
    <property type="entry name" value="CYTC"/>
    <property type="match status" value="1"/>
</dbReference>
<organism evidence="6 7">
    <name type="scientific">Halioglobus maricola</name>
    <dbReference type="NCBI Taxonomy" id="2601894"/>
    <lineage>
        <taxon>Bacteria</taxon>
        <taxon>Pseudomonadati</taxon>
        <taxon>Pseudomonadota</taxon>
        <taxon>Gammaproteobacteria</taxon>
        <taxon>Cellvibrionales</taxon>
        <taxon>Halieaceae</taxon>
        <taxon>Halioglobus</taxon>
    </lineage>
</organism>
<dbReference type="Proteomes" id="UP000326287">
    <property type="component" value="Chromosome"/>
</dbReference>
<dbReference type="KEGG" id="halc:EY643_13460"/>
<dbReference type="InterPro" id="IPR011042">
    <property type="entry name" value="6-blade_b-propeller_TolB-like"/>
</dbReference>
<dbReference type="EMBL" id="CP036422">
    <property type="protein sequence ID" value="QFU77899.1"/>
    <property type="molecule type" value="Genomic_DNA"/>
</dbReference>
<keyword evidence="3 4" id="KW-0408">Iron</keyword>
<dbReference type="Gene3D" id="2.120.10.30">
    <property type="entry name" value="TolB, C-terminal domain"/>
    <property type="match status" value="1"/>
</dbReference>
<accession>A0A5P9NQH5</accession>
<feature type="domain" description="Cytochrome c" evidence="5">
    <location>
        <begin position="393"/>
        <end position="460"/>
    </location>
</feature>
<keyword evidence="1 4" id="KW-0349">Heme</keyword>
<dbReference type="SUPFAM" id="SSF50952">
    <property type="entry name" value="Soluble quinoprotein glucose dehydrogenase"/>
    <property type="match status" value="1"/>
</dbReference>